<evidence type="ECO:0000259" key="3">
    <source>
        <dbReference type="Pfam" id="PF00294"/>
    </source>
</evidence>
<dbReference type="Pfam" id="PF00294">
    <property type="entry name" value="PfkB"/>
    <property type="match status" value="1"/>
</dbReference>
<gene>
    <name evidence="4" type="ORF">HNQ68_002703</name>
</gene>
<sequence>MSLKDNQHPAVLSIGRIYCDLIFTGLAALPEPGREVFADNLKMAAGGGAYITAAHLAHTGRTTALVARLGLDALSAGLAPELEAAGIDLQFLERSADAGPQVTVASVIGNDRAFLSRRAGTALPATLDAALTWPQAGHLHIAEYATLHEIPDLVRRAKAHGLTVSLDPSWDETLIYDPALLTACAGIDIFLPNKEEALAITGFEDPQDALDKLAETFPVVVLKGGAEGAWLRSHEHNLHAKAENVPVIDTTGAGDAFNAGFINAWLSGADAQTALNAGIQSGSLAVQAAGGTAFLQKQEISPAD</sequence>
<proteinExistence type="predicted"/>
<dbReference type="GO" id="GO:0016301">
    <property type="term" value="F:kinase activity"/>
    <property type="evidence" value="ECO:0007669"/>
    <property type="project" value="UniProtKB-KW"/>
</dbReference>
<dbReference type="CDD" id="cd01166">
    <property type="entry name" value="KdgK"/>
    <property type="match status" value="1"/>
</dbReference>
<keyword evidence="5" id="KW-1185">Reference proteome</keyword>
<dbReference type="Proteomes" id="UP000531231">
    <property type="component" value="Unassembled WGS sequence"/>
</dbReference>
<keyword evidence="2 4" id="KW-0418">Kinase</keyword>
<feature type="domain" description="Carbohydrate kinase PfkB" evidence="3">
    <location>
        <begin position="11"/>
        <end position="295"/>
    </location>
</feature>
<evidence type="ECO:0000256" key="1">
    <source>
        <dbReference type="ARBA" id="ARBA00022679"/>
    </source>
</evidence>
<evidence type="ECO:0000256" key="2">
    <source>
        <dbReference type="ARBA" id="ARBA00022777"/>
    </source>
</evidence>
<dbReference type="PROSITE" id="PS00584">
    <property type="entry name" value="PFKB_KINASES_2"/>
    <property type="match status" value="1"/>
</dbReference>
<keyword evidence="1" id="KW-0808">Transferase</keyword>
<dbReference type="InterPro" id="IPR011611">
    <property type="entry name" value="PfkB_dom"/>
</dbReference>
<dbReference type="RefSeq" id="WP_151160166.1">
    <property type="nucleotide sequence ID" value="NZ_JACHIL010000005.1"/>
</dbReference>
<dbReference type="AlphaFoldDB" id="A0A7W8AKS7"/>
<dbReference type="InterPro" id="IPR002173">
    <property type="entry name" value="Carboh/pur_kinase_PfkB_CS"/>
</dbReference>
<comment type="caution">
    <text evidence="4">The sequence shown here is derived from an EMBL/GenBank/DDBJ whole genome shotgun (WGS) entry which is preliminary data.</text>
</comment>
<dbReference type="SUPFAM" id="SSF53613">
    <property type="entry name" value="Ribokinase-like"/>
    <property type="match status" value="1"/>
</dbReference>
<dbReference type="InterPro" id="IPR029056">
    <property type="entry name" value="Ribokinase-like"/>
</dbReference>
<organism evidence="4 5">
    <name type="scientific">Pseudochrobactrum saccharolyticum</name>
    <dbReference type="NCBI Taxonomy" id="354352"/>
    <lineage>
        <taxon>Bacteria</taxon>
        <taxon>Pseudomonadati</taxon>
        <taxon>Pseudomonadota</taxon>
        <taxon>Alphaproteobacteria</taxon>
        <taxon>Hyphomicrobiales</taxon>
        <taxon>Brucellaceae</taxon>
        <taxon>Pseudochrobactrum</taxon>
    </lineage>
</organism>
<dbReference type="Gene3D" id="3.40.1190.20">
    <property type="match status" value="1"/>
</dbReference>
<dbReference type="EMBL" id="JACHIL010000005">
    <property type="protein sequence ID" value="MBB5092149.1"/>
    <property type="molecule type" value="Genomic_DNA"/>
</dbReference>
<evidence type="ECO:0000313" key="4">
    <source>
        <dbReference type="EMBL" id="MBB5092149.1"/>
    </source>
</evidence>
<dbReference type="PANTHER" id="PTHR10584:SF166">
    <property type="entry name" value="RIBOKINASE"/>
    <property type="match status" value="1"/>
</dbReference>
<protein>
    <submittedName>
        <fullName evidence="4">Sugar/nucleoside kinase (Ribokinase family)</fullName>
    </submittedName>
</protein>
<accession>A0A7W8AKS7</accession>
<reference evidence="4 5" key="1">
    <citation type="submission" date="2020-08" db="EMBL/GenBank/DDBJ databases">
        <title>Genomic Encyclopedia of Type Strains, Phase IV (KMG-IV): sequencing the most valuable type-strain genomes for metagenomic binning, comparative biology and taxonomic classification.</title>
        <authorList>
            <person name="Goeker M."/>
        </authorList>
    </citation>
    <scope>NUCLEOTIDE SEQUENCE [LARGE SCALE GENOMIC DNA]</scope>
    <source>
        <strain evidence="4 5">DSM 25620</strain>
    </source>
</reference>
<name>A0A7W8AKS7_9HYPH</name>
<dbReference type="PANTHER" id="PTHR10584">
    <property type="entry name" value="SUGAR KINASE"/>
    <property type="match status" value="1"/>
</dbReference>
<evidence type="ECO:0000313" key="5">
    <source>
        <dbReference type="Proteomes" id="UP000531231"/>
    </source>
</evidence>